<evidence type="ECO:0000259" key="1">
    <source>
        <dbReference type="Pfam" id="PF26621"/>
    </source>
</evidence>
<dbReference type="AlphaFoldDB" id="A0A1J5PG44"/>
<dbReference type="Pfam" id="PF26621">
    <property type="entry name" value="DUF8198"/>
    <property type="match status" value="1"/>
</dbReference>
<proteinExistence type="predicted"/>
<dbReference type="InterPro" id="IPR058511">
    <property type="entry name" value="DUF8198"/>
</dbReference>
<sequence>MVFLVSNTVNFPAMKPSTQIRHDLARVSEMRARVSTRPDLATAIQAVKQFQAQRFASTYADLLADPTYAGCAEFFMQELYSGRDYSERDAQFARIASTIERTFPQQVIATTVTLAQLHCTTEELDLAMAQHWSPSRTCSPDQRYLHAWQAVDQRERRMWQLGTVLSLGKSLSELTRKRGLRLMLKMMRGPAKLAGLGTLQEFLEAGFDRFSGMAKDRTAVDIFLDTIQTRESAWINWLFAANQAGLGQPGHGTRKL</sequence>
<feature type="domain" description="DUF8198" evidence="1">
    <location>
        <begin position="35"/>
        <end position="243"/>
    </location>
</feature>
<reference evidence="2" key="1">
    <citation type="submission" date="2016-10" db="EMBL/GenBank/DDBJ databases">
        <title>Sequence of Gallionella enrichment culture.</title>
        <authorList>
            <person name="Poehlein A."/>
            <person name="Muehling M."/>
            <person name="Daniel R."/>
        </authorList>
    </citation>
    <scope>NUCLEOTIDE SEQUENCE</scope>
</reference>
<accession>A0A1J5PG44</accession>
<dbReference type="InterPro" id="IPR058063">
    <property type="entry name" value="FFLEE_fam"/>
</dbReference>
<organism evidence="2">
    <name type="scientific">mine drainage metagenome</name>
    <dbReference type="NCBI Taxonomy" id="410659"/>
    <lineage>
        <taxon>unclassified sequences</taxon>
        <taxon>metagenomes</taxon>
        <taxon>ecological metagenomes</taxon>
    </lineage>
</organism>
<name>A0A1J5PG44_9ZZZZ</name>
<dbReference type="EMBL" id="MLJW01008319">
    <property type="protein sequence ID" value="OIQ64219.1"/>
    <property type="molecule type" value="Genomic_DNA"/>
</dbReference>
<evidence type="ECO:0000313" key="2">
    <source>
        <dbReference type="EMBL" id="OIQ64219.1"/>
    </source>
</evidence>
<dbReference type="NCBIfam" id="NF047641">
    <property type="entry name" value="FFLEE_fam"/>
    <property type="match status" value="1"/>
</dbReference>
<gene>
    <name evidence="2" type="ORF">GALL_542320</name>
</gene>
<comment type="caution">
    <text evidence="2">The sequence shown here is derived from an EMBL/GenBank/DDBJ whole genome shotgun (WGS) entry which is preliminary data.</text>
</comment>
<protein>
    <recommendedName>
        <fullName evidence="1">DUF8198 domain-containing protein</fullName>
    </recommendedName>
</protein>